<name>A0A2X3H979_9LIST</name>
<dbReference type="GO" id="GO:0008168">
    <property type="term" value="F:methyltransferase activity"/>
    <property type="evidence" value="ECO:0007669"/>
    <property type="project" value="UniProtKB-KW"/>
</dbReference>
<reference evidence="3 4" key="1">
    <citation type="submission" date="2018-06" db="EMBL/GenBank/DDBJ databases">
        <authorList>
            <consortium name="Pathogen Informatics"/>
            <person name="Doyle S."/>
        </authorList>
    </citation>
    <scope>NUCLEOTIDE SEQUENCE [LARGE SCALE GENOMIC DNA]</scope>
    <source>
        <strain evidence="3 4">NCTC13940</strain>
    </source>
</reference>
<accession>A0A2X3H979</accession>
<keyword evidence="1" id="KW-0949">S-adenosyl-L-methionine</keyword>
<gene>
    <name evidence="3" type="ORF">NCTC13940_02343</name>
</gene>
<dbReference type="GO" id="GO:0003723">
    <property type="term" value="F:RNA binding"/>
    <property type="evidence" value="ECO:0007669"/>
    <property type="project" value="UniProtKB-UniRule"/>
</dbReference>
<feature type="domain" description="SAM-dependent MTase RsmB/NOP-type" evidence="2">
    <location>
        <begin position="1"/>
        <end position="47"/>
    </location>
</feature>
<dbReference type="AlphaFoldDB" id="A0A2X3H979"/>
<organism evidence="3 4">
    <name type="scientific">Listeria fleischmannii subsp. fleischmannii</name>
    <dbReference type="NCBI Taxonomy" id="1671902"/>
    <lineage>
        <taxon>Bacteria</taxon>
        <taxon>Bacillati</taxon>
        <taxon>Bacillota</taxon>
        <taxon>Bacilli</taxon>
        <taxon>Bacillales</taxon>
        <taxon>Listeriaceae</taxon>
        <taxon>Listeria</taxon>
    </lineage>
</organism>
<comment type="similarity">
    <text evidence="1">Belongs to the class I-like SAM-binding methyltransferase superfamily. RsmB/NOP family.</text>
</comment>
<comment type="caution">
    <text evidence="1">Lacks conserved residue(s) required for the propagation of feature annotation.</text>
</comment>
<feature type="binding site" evidence="1">
    <location>
        <position position="31"/>
    </location>
    <ligand>
        <name>S-adenosyl-L-methionine</name>
        <dbReference type="ChEBI" id="CHEBI:59789"/>
    </ligand>
</feature>
<evidence type="ECO:0000313" key="3">
    <source>
        <dbReference type="EMBL" id="SQC71096.1"/>
    </source>
</evidence>
<keyword evidence="1" id="KW-0694">RNA-binding</keyword>
<keyword evidence="1 3" id="KW-0489">Methyltransferase</keyword>
<proteinExistence type="inferred from homology"/>
<feature type="binding site" evidence="1">
    <location>
        <position position="4"/>
    </location>
    <ligand>
        <name>S-adenosyl-L-methionine</name>
        <dbReference type="ChEBI" id="CHEBI:59789"/>
    </ligand>
</feature>
<evidence type="ECO:0000259" key="2">
    <source>
        <dbReference type="PROSITE" id="PS51686"/>
    </source>
</evidence>
<dbReference type="Proteomes" id="UP000250257">
    <property type="component" value="Unassembled WGS sequence"/>
</dbReference>
<protein>
    <submittedName>
        <fullName evidence="3">16S rRNA methyltransferase B</fullName>
    </submittedName>
</protein>
<sequence length="47" mass="5405">MALDIHAHKTKLVEQAARRLNLLNIRTLALDARKATAEFEEKSFDRV</sequence>
<dbReference type="SUPFAM" id="SSF53335">
    <property type="entry name" value="S-adenosyl-L-methionine-dependent methyltransferases"/>
    <property type="match status" value="1"/>
</dbReference>
<dbReference type="GO" id="GO:0032259">
    <property type="term" value="P:methylation"/>
    <property type="evidence" value="ECO:0007669"/>
    <property type="project" value="UniProtKB-KW"/>
</dbReference>
<evidence type="ECO:0000256" key="1">
    <source>
        <dbReference type="PROSITE-ProRule" id="PRU01023"/>
    </source>
</evidence>
<dbReference type="InterPro" id="IPR001678">
    <property type="entry name" value="MeTrfase_RsmB-F_NOP2_dom"/>
</dbReference>
<dbReference type="EMBL" id="UAWT01000033">
    <property type="protein sequence ID" value="SQC71096.1"/>
    <property type="molecule type" value="Genomic_DNA"/>
</dbReference>
<dbReference type="InterPro" id="IPR029063">
    <property type="entry name" value="SAM-dependent_MTases_sf"/>
</dbReference>
<evidence type="ECO:0000313" key="4">
    <source>
        <dbReference type="Proteomes" id="UP000250257"/>
    </source>
</evidence>
<dbReference type="PROSITE" id="PS51686">
    <property type="entry name" value="SAM_MT_RSMB_NOP"/>
    <property type="match status" value="1"/>
</dbReference>
<keyword evidence="1 3" id="KW-0808">Transferase</keyword>